<dbReference type="InterPro" id="IPR027443">
    <property type="entry name" value="IPNS-like_sf"/>
</dbReference>
<dbReference type="InterPro" id="IPR039038">
    <property type="entry name" value="ASPH"/>
</dbReference>
<evidence type="ECO:0000313" key="4">
    <source>
        <dbReference type="Proteomes" id="UP000785679"/>
    </source>
</evidence>
<organism evidence="3 4">
    <name type="scientific">Halteria grandinella</name>
    <dbReference type="NCBI Taxonomy" id="5974"/>
    <lineage>
        <taxon>Eukaryota</taxon>
        <taxon>Sar</taxon>
        <taxon>Alveolata</taxon>
        <taxon>Ciliophora</taxon>
        <taxon>Intramacronucleata</taxon>
        <taxon>Spirotrichea</taxon>
        <taxon>Stichotrichia</taxon>
        <taxon>Sporadotrichida</taxon>
        <taxon>Halteriidae</taxon>
        <taxon>Halteria</taxon>
    </lineage>
</organism>
<dbReference type="Proteomes" id="UP000785679">
    <property type="component" value="Unassembled WGS sequence"/>
</dbReference>
<name>A0A8J8NCJ8_HALGN</name>
<dbReference type="PANTHER" id="PTHR12366">
    <property type="entry name" value="ASPARTYL/ASPARAGINYL BETA-HYDROXYLASE"/>
    <property type="match status" value="1"/>
</dbReference>
<evidence type="ECO:0000259" key="2">
    <source>
        <dbReference type="Pfam" id="PF05118"/>
    </source>
</evidence>
<dbReference type="Gene3D" id="2.60.120.330">
    <property type="entry name" value="B-lactam Antibiotic, Isopenicillin N Synthase, Chain"/>
    <property type="match status" value="1"/>
</dbReference>
<dbReference type="InterPro" id="IPR007803">
    <property type="entry name" value="Asp/Arg/Pro-Hydrxlase"/>
</dbReference>
<dbReference type="EMBL" id="RRYP01022870">
    <property type="protein sequence ID" value="TNV72328.1"/>
    <property type="molecule type" value="Genomic_DNA"/>
</dbReference>
<gene>
    <name evidence="3" type="ORF">FGO68_gene4725</name>
</gene>
<dbReference type="OrthoDB" id="438431at2759"/>
<evidence type="ECO:0000256" key="1">
    <source>
        <dbReference type="ARBA" id="ARBA00007730"/>
    </source>
</evidence>
<sequence length="259" mass="29997">MAGSRIPEKYHPRQLGCPDLVPGLSLKGWWEREEISWIAKLESQAHIIREELLSLRDQKGFQPYRSPAYAGKTQAADKIGSLGTDSGSWNVFYLFLHDIEFEENCEKVPKTIEILRDIIPRNYFHAFFSAVTPGTHINPHNGPTGKKLRVHLPLVGVEGARMRVGDEMRYLEQDKCIIFDDSFNHEAWHDGEHTRINLIVDFWHPELTDDEVKFFSLLLKAKLKGEKFISSKVKNQDHLYAIIEQTKDLIKSNEDWWIS</sequence>
<dbReference type="GO" id="GO:0005783">
    <property type="term" value="C:endoplasmic reticulum"/>
    <property type="evidence" value="ECO:0007669"/>
    <property type="project" value="TreeGrafter"/>
</dbReference>
<dbReference type="AlphaFoldDB" id="A0A8J8NCJ8"/>
<feature type="domain" description="Aspartyl/asparaginy/proline hydroxylase" evidence="2">
    <location>
        <begin position="43"/>
        <end position="205"/>
    </location>
</feature>
<dbReference type="Pfam" id="PF05118">
    <property type="entry name" value="Asp_Arg_Hydrox"/>
    <property type="match status" value="1"/>
</dbReference>
<dbReference type="GO" id="GO:0062101">
    <property type="term" value="F:peptidyl-aspartic acid 3-dioxygenase activity"/>
    <property type="evidence" value="ECO:0007669"/>
    <property type="project" value="InterPro"/>
</dbReference>
<dbReference type="SUPFAM" id="SSF51197">
    <property type="entry name" value="Clavaminate synthase-like"/>
    <property type="match status" value="1"/>
</dbReference>
<evidence type="ECO:0000313" key="3">
    <source>
        <dbReference type="EMBL" id="TNV72328.1"/>
    </source>
</evidence>
<protein>
    <recommendedName>
        <fullName evidence="2">Aspartyl/asparaginy/proline hydroxylase domain-containing protein</fullName>
    </recommendedName>
</protein>
<keyword evidence="4" id="KW-1185">Reference proteome</keyword>
<comment type="similarity">
    <text evidence="1">Belongs to the aspartyl/asparaginyl beta-hydroxylase family.</text>
</comment>
<reference evidence="3" key="1">
    <citation type="submission" date="2019-06" db="EMBL/GenBank/DDBJ databases">
        <authorList>
            <person name="Zheng W."/>
        </authorList>
    </citation>
    <scope>NUCLEOTIDE SEQUENCE</scope>
    <source>
        <strain evidence="3">QDHG01</strain>
    </source>
</reference>
<dbReference type="PANTHER" id="PTHR12366:SF29">
    <property type="entry name" value="ASPARTYL BETA-HYDROXYLASE, ISOFORM L"/>
    <property type="match status" value="1"/>
</dbReference>
<comment type="caution">
    <text evidence="3">The sequence shown here is derived from an EMBL/GenBank/DDBJ whole genome shotgun (WGS) entry which is preliminary data.</text>
</comment>
<accession>A0A8J8NCJ8</accession>
<proteinExistence type="inferred from homology"/>